<dbReference type="GeneID" id="54490678"/>
<dbReference type="GO" id="GO:0004527">
    <property type="term" value="F:exonuclease activity"/>
    <property type="evidence" value="ECO:0007669"/>
    <property type="project" value="UniProtKB-KW"/>
</dbReference>
<proteinExistence type="predicted"/>
<dbReference type="InterPro" id="IPR047021">
    <property type="entry name" value="REXO1/3/4-like"/>
</dbReference>
<dbReference type="InterPro" id="IPR036397">
    <property type="entry name" value="RNaseH_sf"/>
</dbReference>
<evidence type="ECO:0000259" key="7">
    <source>
        <dbReference type="SMART" id="SM00479"/>
    </source>
</evidence>
<dbReference type="PANTHER" id="PTHR12801:SF45">
    <property type="entry name" value="RNA EXONUCLEASE 4"/>
    <property type="match status" value="1"/>
</dbReference>
<evidence type="ECO:0000256" key="1">
    <source>
        <dbReference type="ARBA" id="ARBA00022552"/>
    </source>
</evidence>
<dbReference type="GO" id="GO:0005634">
    <property type="term" value="C:nucleus"/>
    <property type="evidence" value="ECO:0007669"/>
    <property type="project" value="TreeGrafter"/>
</dbReference>
<evidence type="ECO:0000313" key="9">
    <source>
        <dbReference type="Proteomes" id="UP000799437"/>
    </source>
</evidence>
<dbReference type="Proteomes" id="UP000799437">
    <property type="component" value="Unassembled WGS sequence"/>
</dbReference>
<sequence>MAQKGYVLRSLSDRDLLLKRRCEKCGVSCKNGNLLPENVDPHANEVILLPNTKAPSSAPKPHTAPPEVKFNEVKSLRDIRCRFHPGHYSSASRGKPKQWTCCGQTNGAKVASPCRGCKWHVPKSTSLAELRKKFGYRATPQLPNDGRAESIAVAIDCEMGTSVEGDSELIRVTVIDYFTAARLLDTLVYPAVPMAHFNTRFSGVTRKDMESARREKRCIMGRERARAAVWKHVGPATIVIGHAANNDLAALRWIHMQVIDTLLIAQQITNETVSQTQEDEAAEEMRAYDNDEDDEEREGGQKKGKGPNDVTEDMINSLVRDIGLGADRGPAPAPKKHAKGEGPHTLKTLCRVHLGREIQSKQSRGHDSFEDALAARDLAHFFVSSKLARGDVVGKAQPMSAQAVAQI</sequence>
<comment type="function">
    <text evidence="5">Exoribonuclease involved in ribosome biosynthesis. Involved in the processing of ITS1, the internal transcribed spacer localized between the 18S and 5.8S rRNAs.</text>
</comment>
<feature type="region of interest" description="Disordered" evidence="6">
    <location>
        <begin position="272"/>
        <end position="345"/>
    </location>
</feature>
<accession>A0A6A6VX50</accession>
<keyword evidence="9" id="KW-1185">Reference proteome</keyword>
<name>A0A6A6VX50_9PEZI</name>
<evidence type="ECO:0000313" key="8">
    <source>
        <dbReference type="EMBL" id="KAF2754755.1"/>
    </source>
</evidence>
<dbReference type="CDD" id="cd06137">
    <property type="entry name" value="DEDDh_RNase"/>
    <property type="match status" value="1"/>
</dbReference>
<keyword evidence="3" id="KW-0378">Hydrolase</keyword>
<dbReference type="PANTHER" id="PTHR12801">
    <property type="entry name" value="RNA EXONUCLEASE REXO1 / RECO3 FAMILY MEMBER-RELATED"/>
    <property type="match status" value="1"/>
</dbReference>
<keyword evidence="1" id="KW-0698">rRNA processing</keyword>
<dbReference type="SUPFAM" id="SSF53098">
    <property type="entry name" value="Ribonuclease H-like"/>
    <property type="match status" value="1"/>
</dbReference>
<evidence type="ECO:0000256" key="5">
    <source>
        <dbReference type="ARBA" id="ARBA00025599"/>
    </source>
</evidence>
<evidence type="ECO:0000256" key="6">
    <source>
        <dbReference type="SAM" id="MobiDB-lite"/>
    </source>
</evidence>
<dbReference type="RefSeq" id="XP_033597206.1">
    <property type="nucleotide sequence ID" value="XM_033749624.1"/>
</dbReference>
<dbReference type="InterPro" id="IPR013520">
    <property type="entry name" value="Ribonucl_H"/>
</dbReference>
<dbReference type="EMBL" id="ML996579">
    <property type="protein sequence ID" value="KAF2754755.1"/>
    <property type="molecule type" value="Genomic_DNA"/>
</dbReference>
<evidence type="ECO:0000256" key="4">
    <source>
        <dbReference type="ARBA" id="ARBA00022839"/>
    </source>
</evidence>
<keyword evidence="4" id="KW-0269">Exonuclease</keyword>
<protein>
    <recommendedName>
        <fullName evidence="7">Exonuclease domain-containing protein</fullName>
    </recommendedName>
</protein>
<reference evidence="8" key="1">
    <citation type="journal article" date="2020" name="Stud. Mycol.">
        <title>101 Dothideomycetes genomes: a test case for predicting lifestyles and emergence of pathogens.</title>
        <authorList>
            <person name="Haridas S."/>
            <person name="Albert R."/>
            <person name="Binder M."/>
            <person name="Bloem J."/>
            <person name="Labutti K."/>
            <person name="Salamov A."/>
            <person name="Andreopoulos B."/>
            <person name="Baker S."/>
            <person name="Barry K."/>
            <person name="Bills G."/>
            <person name="Bluhm B."/>
            <person name="Cannon C."/>
            <person name="Castanera R."/>
            <person name="Culley D."/>
            <person name="Daum C."/>
            <person name="Ezra D."/>
            <person name="Gonzalez J."/>
            <person name="Henrissat B."/>
            <person name="Kuo A."/>
            <person name="Liang C."/>
            <person name="Lipzen A."/>
            <person name="Lutzoni F."/>
            <person name="Magnuson J."/>
            <person name="Mondo S."/>
            <person name="Nolan M."/>
            <person name="Ohm R."/>
            <person name="Pangilinan J."/>
            <person name="Park H.-J."/>
            <person name="Ramirez L."/>
            <person name="Alfaro M."/>
            <person name="Sun H."/>
            <person name="Tritt A."/>
            <person name="Yoshinaga Y."/>
            <person name="Zwiers L.-H."/>
            <person name="Turgeon B."/>
            <person name="Goodwin S."/>
            <person name="Spatafora J."/>
            <person name="Crous P."/>
            <person name="Grigoriev I."/>
        </authorList>
    </citation>
    <scope>NUCLEOTIDE SEQUENCE</scope>
    <source>
        <strain evidence="8">CBS 121739</strain>
    </source>
</reference>
<dbReference type="OrthoDB" id="16516at2759"/>
<dbReference type="Gene3D" id="3.30.420.10">
    <property type="entry name" value="Ribonuclease H-like superfamily/Ribonuclease H"/>
    <property type="match status" value="1"/>
</dbReference>
<dbReference type="GO" id="GO:0006364">
    <property type="term" value="P:rRNA processing"/>
    <property type="evidence" value="ECO:0007669"/>
    <property type="project" value="UniProtKB-KW"/>
</dbReference>
<gene>
    <name evidence="8" type="ORF">EJ05DRAFT_540827</name>
</gene>
<dbReference type="GO" id="GO:0003676">
    <property type="term" value="F:nucleic acid binding"/>
    <property type="evidence" value="ECO:0007669"/>
    <property type="project" value="InterPro"/>
</dbReference>
<feature type="domain" description="Exonuclease" evidence="7">
    <location>
        <begin position="151"/>
        <end position="388"/>
    </location>
</feature>
<evidence type="ECO:0000256" key="2">
    <source>
        <dbReference type="ARBA" id="ARBA00022722"/>
    </source>
</evidence>
<dbReference type="InterPro" id="IPR012337">
    <property type="entry name" value="RNaseH-like_sf"/>
</dbReference>
<dbReference type="AlphaFoldDB" id="A0A6A6VX50"/>
<organism evidence="8 9">
    <name type="scientific">Pseudovirgaria hyperparasitica</name>
    <dbReference type="NCBI Taxonomy" id="470096"/>
    <lineage>
        <taxon>Eukaryota</taxon>
        <taxon>Fungi</taxon>
        <taxon>Dikarya</taxon>
        <taxon>Ascomycota</taxon>
        <taxon>Pezizomycotina</taxon>
        <taxon>Dothideomycetes</taxon>
        <taxon>Dothideomycetes incertae sedis</taxon>
        <taxon>Acrospermales</taxon>
        <taxon>Acrospermaceae</taxon>
        <taxon>Pseudovirgaria</taxon>
    </lineage>
</organism>
<dbReference type="SMART" id="SM00479">
    <property type="entry name" value="EXOIII"/>
    <property type="match status" value="1"/>
</dbReference>
<dbReference type="GO" id="GO:0000027">
    <property type="term" value="P:ribosomal large subunit assembly"/>
    <property type="evidence" value="ECO:0007669"/>
    <property type="project" value="TreeGrafter"/>
</dbReference>
<keyword evidence="2" id="KW-0540">Nuclease</keyword>
<evidence type="ECO:0000256" key="3">
    <source>
        <dbReference type="ARBA" id="ARBA00022801"/>
    </source>
</evidence>